<keyword evidence="5" id="KW-0378">Hydrolase</keyword>
<dbReference type="EC" id="3.1.3.4" evidence="4"/>
<feature type="compositionally biased region" description="Basic and acidic residues" evidence="6">
    <location>
        <begin position="241"/>
        <end position="250"/>
    </location>
</feature>
<dbReference type="Pfam" id="PF08235">
    <property type="entry name" value="LNS2"/>
    <property type="match status" value="1"/>
</dbReference>
<dbReference type="EMBL" id="JAERUA010000003">
    <property type="protein sequence ID" value="KAI1901395.1"/>
    <property type="molecule type" value="Genomic_DNA"/>
</dbReference>
<feature type="domain" description="LNS2/PITP" evidence="7">
    <location>
        <begin position="714"/>
        <end position="870"/>
    </location>
</feature>
<dbReference type="SMART" id="SM00775">
    <property type="entry name" value="LNS2"/>
    <property type="match status" value="1"/>
</dbReference>
<dbReference type="InterPro" id="IPR036412">
    <property type="entry name" value="HAD-like_sf"/>
</dbReference>
<evidence type="ECO:0000256" key="6">
    <source>
        <dbReference type="SAM" id="MobiDB-lite"/>
    </source>
</evidence>
<dbReference type="SUPFAM" id="SSF56784">
    <property type="entry name" value="HAD-like"/>
    <property type="match status" value="1"/>
</dbReference>
<dbReference type="GO" id="GO:0005829">
    <property type="term" value="C:cytosol"/>
    <property type="evidence" value="ECO:0007669"/>
    <property type="project" value="TreeGrafter"/>
</dbReference>
<dbReference type="GO" id="GO:0045944">
    <property type="term" value="P:positive regulation of transcription by RNA polymerase II"/>
    <property type="evidence" value="ECO:0007669"/>
    <property type="project" value="TreeGrafter"/>
</dbReference>
<evidence type="ECO:0000256" key="2">
    <source>
        <dbReference type="ARBA" id="ARBA00001946"/>
    </source>
</evidence>
<dbReference type="GO" id="GO:0003713">
    <property type="term" value="F:transcription coactivator activity"/>
    <property type="evidence" value="ECO:0007669"/>
    <property type="project" value="TreeGrafter"/>
</dbReference>
<feature type="compositionally biased region" description="Polar residues" evidence="6">
    <location>
        <begin position="615"/>
        <end position="626"/>
    </location>
</feature>
<dbReference type="InterPro" id="IPR031315">
    <property type="entry name" value="LNS2/PITP"/>
</dbReference>
<feature type="compositionally biased region" description="Basic and acidic residues" evidence="6">
    <location>
        <begin position="644"/>
        <end position="654"/>
    </location>
</feature>
<dbReference type="PANTHER" id="PTHR12181">
    <property type="entry name" value="LIPIN"/>
    <property type="match status" value="1"/>
</dbReference>
<dbReference type="Pfam" id="PF16876">
    <property type="entry name" value="Lipin_mid"/>
    <property type="match status" value="1"/>
</dbReference>
<dbReference type="InterPro" id="IPR026058">
    <property type="entry name" value="LIPIN"/>
</dbReference>
<evidence type="ECO:0000256" key="5">
    <source>
        <dbReference type="ARBA" id="ARBA00022801"/>
    </source>
</evidence>
<dbReference type="AlphaFoldDB" id="A0A8T3E442"/>
<dbReference type="InterPro" id="IPR013209">
    <property type="entry name" value="LNS2"/>
</dbReference>
<comment type="caution">
    <text evidence="8">The sequence shown here is derived from an EMBL/GenBank/DDBJ whole genome shotgun (WGS) entry which is preliminary data.</text>
</comment>
<feature type="compositionally biased region" description="Polar residues" evidence="6">
    <location>
        <begin position="474"/>
        <end position="483"/>
    </location>
</feature>
<name>A0A8T3E442_9TELE</name>
<dbReference type="InterPro" id="IPR007651">
    <property type="entry name" value="Lipin_N"/>
</dbReference>
<feature type="compositionally biased region" description="Basic and acidic residues" evidence="6">
    <location>
        <begin position="442"/>
        <end position="457"/>
    </location>
</feature>
<comment type="cofactor">
    <cofactor evidence="2">
        <name>Mg(2+)</name>
        <dbReference type="ChEBI" id="CHEBI:18420"/>
    </cofactor>
</comment>
<feature type="region of interest" description="Disordered" evidence="6">
    <location>
        <begin position="208"/>
        <end position="275"/>
    </location>
</feature>
<evidence type="ECO:0000256" key="3">
    <source>
        <dbReference type="ARBA" id="ARBA00005476"/>
    </source>
</evidence>
<dbReference type="OrthoDB" id="4567at2759"/>
<evidence type="ECO:0000256" key="4">
    <source>
        <dbReference type="ARBA" id="ARBA00012638"/>
    </source>
</evidence>
<comment type="similarity">
    <text evidence="3">Belongs to the lipin family.</text>
</comment>
<feature type="region of interest" description="Disordered" evidence="6">
    <location>
        <begin position="595"/>
        <end position="666"/>
    </location>
</feature>
<dbReference type="Proteomes" id="UP000829720">
    <property type="component" value="Unassembled WGS sequence"/>
</dbReference>
<evidence type="ECO:0000259" key="7">
    <source>
        <dbReference type="SMART" id="SM00775"/>
    </source>
</evidence>
<dbReference type="PANTHER" id="PTHR12181:SF11">
    <property type="entry name" value="PHOSPHATIDATE PHOSPHATASE LPIN2"/>
    <property type="match status" value="1"/>
</dbReference>
<feature type="compositionally biased region" description="Basic and acidic residues" evidence="6">
    <location>
        <begin position="595"/>
        <end position="614"/>
    </location>
</feature>
<dbReference type="Pfam" id="PF04571">
    <property type="entry name" value="Lipin_N"/>
    <property type="match status" value="1"/>
</dbReference>
<organism evidence="8 9">
    <name type="scientific">Albula goreensis</name>
    <dbReference type="NCBI Taxonomy" id="1534307"/>
    <lineage>
        <taxon>Eukaryota</taxon>
        <taxon>Metazoa</taxon>
        <taxon>Chordata</taxon>
        <taxon>Craniata</taxon>
        <taxon>Vertebrata</taxon>
        <taxon>Euteleostomi</taxon>
        <taxon>Actinopterygii</taxon>
        <taxon>Neopterygii</taxon>
        <taxon>Teleostei</taxon>
        <taxon>Albuliformes</taxon>
        <taxon>Albulidae</taxon>
        <taxon>Albula</taxon>
    </lineage>
</organism>
<accession>A0A8T3E442</accession>
<proteinExistence type="inferred from homology"/>
<keyword evidence="9" id="KW-1185">Reference proteome</keyword>
<feature type="region of interest" description="Disordered" evidence="6">
    <location>
        <begin position="419"/>
        <end position="488"/>
    </location>
</feature>
<protein>
    <recommendedName>
        <fullName evidence="4">phosphatidate phosphatase</fullName>
        <ecNumber evidence="4">3.1.3.4</ecNumber>
    </recommendedName>
</protein>
<dbReference type="GO" id="GO:0019432">
    <property type="term" value="P:triglyceride biosynthetic process"/>
    <property type="evidence" value="ECO:0007669"/>
    <property type="project" value="TreeGrafter"/>
</dbReference>
<dbReference type="GO" id="GO:0005634">
    <property type="term" value="C:nucleus"/>
    <property type="evidence" value="ECO:0007669"/>
    <property type="project" value="TreeGrafter"/>
</dbReference>
<feature type="region of interest" description="Disordered" evidence="6">
    <location>
        <begin position="37"/>
        <end position="76"/>
    </location>
</feature>
<evidence type="ECO:0000313" key="8">
    <source>
        <dbReference type="EMBL" id="KAI1901395.1"/>
    </source>
</evidence>
<comment type="catalytic activity">
    <reaction evidence="1">
        <text>a 1,2-diacyl-sn-glycero-3-phosphate + H2O = a 1,2-diacyl-sn-glycerol + phosphate</text>
        <dbReference type="Rhea" id="RHEA:27429"/>
        <dbReference type="ChEBI" id="CHEBI:15377"/>
        <dbReference type="ChEBI" id="CHEBI:17815"/>
        <dbReference type="ChEBI" id="CHEBI:43474"/>
        <dbReference type="ChEBI" id="CHEBI:58608"/>
        <dbReference type="EC" id="3.1.3.4"/>
    </reaction>
    <physiologicalReaction direction="left-to-right" evidence="1">
        <dbReference type="Rhea" id="RHEA:27430"/>
    </physiologicalReaction>
</comment>
<gene>
    <name evidence="8" type="ORF">AGOR_G00034000</name>
</gene>
<sequence length="925" mass="103170">MERPAGFRAVASVPLLQRPTDLRSPVPEVEKLSGLRTVYTAPEIDHTPELRSVASGPPASSTEGDSSEPDDSSSVKSSWSLVDTMTYVGQLAGQVLGTVKQLYRGINQATLSGCIDVVVVRQPDGTFHCSPFHVRFGKLGVLRSREKVIDIEVNGVPVDLHMKLGDSGEAFFVQETEEEKIVPAFLATSPIPSEDQMSWIQDWKNEVSRAEGVQNPTPEDPEERPPSTEATRKRRWRRRKAWTEQWREEQAPSLDGDGEDTPTSDGDEGESSPMEGEAMFDMDLTSDEEYIEHNSRASPLPTVLNTEFGHTLPFPDWSPVGSLTPSQASLNDDSDLGERPTESTLWAESHLQWTWDEIPECTTAEVKEKAAVTIQPSEDTHFCVILSSDAMETGSQSVAGEHDTPCAIVKPQPHIPKVPQVLLDPSMAPPSPVVTASQSAVSHRDPHQPEGNKDTPSQRDSNPGPEPWLEEARWSSSPQSVGSADSGAECDSSDVMLSLCGGLGENTHICKEKFMRHIITYQEFAENPALIDNPNLVVKIADRYYSWAMAAPQILSLGAFQKNLPERTEEAWVQEKMSKKSGGWWFWRTKSESTIKQSEPKPETWELPNEERLAHSSQIPTLQVTIGDSSSEGESEESDELEEDRTADLSERTQSEGPGHPHSYKKSLRLSSDQIARLNLREGPNNVTYSITSQYQGTSRLEGTIYLWNWDDKVIISDIDGTITRSDVFGHILPQFGKDWTHQGIAPLYHSIGQNGYKFLYCSARAIGMANMTRGYLHWVKDGEATLPRGPLILSPSSLFSAFHREVIEKKPEIFKIECLTDIKNLFHPNTQPFHAAFGNRPNDVFAYKQVGLPDCRIFTVNPKGELTQEQSRGNKSSYARLSELVEHVFPLVHKEHTSALRFPEFSSFCFWRQPIPELSQEDLL</sequence>
<feature type="compositionally biased region" description="Acidic residues" evidence="6">
    <location>
        <begin position="631"/>
        <end position="643"/>
    </location>
</feature>
<reference evidence="8" key="1">
    <citation type="submission" date="2021-01" db="EMBL/GenBank/DDBJ databases">
        <authorList>
            <person name="Zahm M."/>
            <person name="Roques C."/>
            <person name="Cabau C."/>
            <person name="Klopp C."/>
            <person name="Donnadieu C."/>
            <person name="Jouanno E."/>
            <person name="Lampietro C."/>
            <person name="Louis A."/>
            <person name="Herpin A."/>
            <person name="Echchiki A."/>
            <person name="Berthelot C."/>
            <person name="Parey E."/>
            <person name="Roest-Crollius H."/>
            <person name="Braasch I."/>
            <person name="Postlethwait J."/>
            <person name="Bobe J."/>
            <person name="Montfort J."/>
            <person name="Bouchez O."/>
            <person name="Begum T."/>
            <person name="Mejri S."/>
            <person name="Adams A."/>
            <person name="Chen W.-J."/>
            <person name="Guiguen Y."/>
        </authorList>
    </citation>
    <scope>NUCLEOTIDE SEQUENCE</scope>
    <source>
        <tissue evidence="8">Blood</tissue>
    </source>
</reference>
<feature type="compositionally biased region" description="Acidic residues" evidence="6">
    <location>
        <begin position="256"/>
        <end position="270"/>
    </location>
</feature>
<dbReference type="GO" id="GO:0005789">
    <property type="term" value="C:endoplasmic reticulum membrane"/>
    <property type="evidence" value="ECO:0007669"/>
    <property type="project" value="TreeGrafter"/>
</dbReference>
<dbReference type="GO" id="GO:0009062">
    <property type="term" value="P:fatty acid catabolic process"/>
    <property type="evidence" value="ECO:0007669"/>
    <property type="project" value="TreeGrafter"/>
</dbReference>
<dbReference type="InterPro" id="IPR031703">
    <property type="entry name" value="Lipin_mid"/>
</dbReference>
<dbReference type="GO" id="GO:0032869">
    <property type="term" value="P:cellular response to insulin stimulus"/>
    <property type="evidence" value="ECO:0007669"/>
    <property type="project" value="TreeGrafter"/>
</dbReference>
<evidence type="ECO:0000256" key="1">
    <source>
        <dbReference type="ARBA" id="ARBA00001180"/>
    </source>
</evidence>
<evidence type="ECO:0000313" key="9">
    <source>
        <dbReference type="Proteomes" id="UP000829720"/>
    </source>
</evidence>
<dbReference type="GO" id="GO:0008195">
    <property type="term" value="F:phosphatidate phosphatase activity"/>
    <property type="evidence" value="ECO:0007669"/>
    <property type="project" value="UniProtKB-EC"/>
</dbReference>